<feature type="domain" description="Extracellular matrix-binding protein ebh GA module" evidence="3">
    <location>
        <begin position="1239"/>
        <end position="1294"/>
    </location>
</feature>
<evidence type="ECO:0000256" key="2">
    <source>
        <dbReference type="SAM" id="MobiDB-lite"/>
    </source>
</evidence>
<proteinExistence type="predicted"/>
<feature type="domain" description="Extracellular matrix-binding protein ebh GA module" evidence="3">
    <location>
        <begin position="1424"/>
        <end position="1480"/>
    </location>
</feature>
<evidence type="ECO:0000259" key="3">
    <source>
        <dbReference type="SMART" id="SM00844"/>
    </source>
</evidence>
<reference evidence="4 5" key="1">
    <citation type="journal article" date="2021" name="Int. J. Syst. Evol. Microbiol.">
        <title>Lentilactobacillus fungorum sp. nov., isolated from spent mushroom substrates.</title>
        <authorList>
            <person name="Tohno M."/>
            <person name="Tanizawa Y."/>
            <person name="Kojima Y."/>
            <person name="Sakamoto M."/>
            <person name="Ohkuma M."/>
            <person name="Kobayashi H."/>
        </authorList>
    </citation>
    <scope>NUCLEOTIDE SEQUENCE [LARGE SCALE GENOMIC DNA]</scope>
    <source>
        <strain evidence="4 5">YK48G</strain>
    </source>
</reference>
<dbReference type="InterPro" id="IPR009063">
    <property type="entry name" value="Ig/albumin-bd_sf"/>
</dbReference>
<accession>A0ABQ3W0U8</accession>
<feature type="domain" description="Extracellular matrix-binding protein ebh GA module" evidence="3">
    <location>
        <begin position="519"/>
        <end position="578"/>
    </location>
</feature>
<gene>
    <name evidence="4" type="primary">fmtB</name>
    <name evidence="4" type="ORF">YK48G_22200</name>
</gene>
<feature type="compositionally biased region" description="Low complexity" evidence="2">
    <location>
        <begin position="2610"/>
        <end position="2624"/>
    </location>
</feature>
<feature type="domain" description="Extracellular matrix-binding protein ebh GA module" evidence="3">
    <location>
        <begin position="1182"/>
        <end position="1238"/>
    </location>
</feature>
<feature type="domain" description="Extracellular matrix-binding protein ebh GA module" evidence="3">
    <location>
        <begin position="1735"/>
        <end position="1793"/>
    </location>
</feature>
<dbReference type="SUPFAM" id="SSF46997">
    <property type="entry name" value="Bacterial immunoglobulin/albumin-binding domains"/>
    <property type="match status" value="19"/>
</dbReference>
<feature type="domain" description="Extracellular matrix-binding protein ebh GA module" evidence="3">
    <location>
        <begin position="944"/>
        <end position="998"/>
    </location>
</feature>
<feature type="domain" description="Extracellular matrix-binding protein ebh GA module" evidence="3">
    <location>
        <begin position="638"/>
        <end position="697"/>
    </location>
</feature>
<feature type="domain" description="Extracellular matrix-binding protein ebh GA module" evidence="3">
    <location>
        <begin position="581"/>
        <end position="634"/>
    </location>
</feature>
<feature type="region of interest" description="Disordered" evidence="2">
    <location>
        <begin position="2608"/>
        <end position="2673"/>
    </location>
</feature>
<feature type="coiled-coil region" evidence="1">
    <location>
        <begin position="574"/>
        <end position="608"/>
    </location>
</feature>
<feature type="domain" description="Extracellular matrix-binding protein ebh GA module" evidence="3">
    <location>
        <begin position="1862"/>
        <end position="1921"/>
    </location>
</feature>
<evidence type="ECO:0000256" key="1">
    <source>
        <dbReference type="SAM" id="Coils"/>
    </source>
</evidence>
<feature type="domain" description="Extracellular matrix-binding protein ebh GA module" evidence="3">
    <location>
        <begin position="2549"/>
        <end position="2605"/>
    </location>
</feature>
<comment type="caution">
    <text evidence="4">The sequence shown here is derived from an EMBL/GenBank/DDBJ whole genome shotgun (WGS) entry which is preliminary data.</text>
</comment>
<feature type="domain" description="Extracellular matrix-binding protein ebh GA module" evidence="3">
    <location>
        <begin position="1562"/>
        <end position="1613"/>
    </location>
</feature>
<dbReference type="Pfam" id="PF19087">
    <property type="entry name" value="DUF5776"/>
    <property type="match status" value="2"/>
</dbReference>
<dbReference type="SUPFAM" id="SSF49899">
    <property type="entry name" value="Concanavalin A-like lectins/glucanases"/>
    <property type="match status" value="1"/>
</dbReference>
<feature type="coiled-coil region" evidence="1">
    <location>
        <begin position="1182"/>
        <end position="1254"/>
    </location>
</feature>
<feature type="domain" description="Extracellular matrix-binding protein ebh GA module" evidence="3">
    <location>
        <begin position="1926"/>
        <end position="1985"/>
    </location>
</feature>
<feature type="domain" description="Extracellular matrix-binding protein ebh GA module" evidence="3">
    <location>
        <begin position="702"/>
        <end position="760"/>
    </location>
</feature>
<feature type="domain" description="Extracellular matrix-binding protein ebh GA module" evidence="3">
    <location>
        <begin position="2115"/>
        <end position="2168"/>
    </location>
</feature>
<dbReference type="Proteomes" id="UP000604765">
    <property type="component" value="Unassembled WGS sequence"/>
</dbReference>
<feature type="region of interest" description="Disordered" evidence="2">
    <location>
        <begin position="1546"/>
        <end position="1568"/>
    </location>
</feature>
<feature type="domain" description="Extracellular matrix-binding protein ebh GA module" evidence="3">
    <location>
        <begin position="1798"/>
        <end position="1857"/>
    </location>
</feature>
<feature type="domain" description="Extracellular matrix-binding protein ebh GA module" evidence="3">
    <location>
        <begin position="2423"/>
        <end position="2484"/>
    </location>
</feature>
<feature type="compositionally biased region" description="Basic and acidic residues" evidence="2">
    <location>
        <begin position="1549"/>
        <end position="1563"/>
    </location>
</feature>
<feature type="domain" description="Extracellular matrix-binding protein ebh GA module" evidence="3">
    <location>
        <begin position="1618"/>
        <end position="1674"/>
    </location>
</feature>
<feature type="compositionally biased region" description="Low complexity" evidence="2">
    <location>
        <begin position="2636"/>
        <end position="2666"/>
    </location>
</feature>
<feature type="domain" description="Extracellular matrix-binding protein ebh GA module" evidence="3">
    <location>
        <begin position="1990"/>
        <end position="2049"/>
    </location>
</feature>
<feature type="domain" description="Extracellular matrix-binding protein ebh GA module" evidence="3">
    <location>
        <begin position="761"/>
        <end position="816"/>
    </location>
</feature>
<feature type="coiled-coil region" evidence="1">
    <location>
        <begin position="1052"/>
        <end position="1079"/>
    </location>
</feature>
<dbReference type="InterPro" id="IPR013320">
    <property type="entry name" value="ConA-like_dom_sf"/>
</dbReference>
<feature type="domain" description="Extracellular matrix-binding protein ebh GA module" evidence="3">
    <location>
        <begin position="2301"/>
        <end position="2359"/>
    </location>
</feature>
<feature type="domain" description="Extracellular matrix-binding protein ebh GA module" evidence="3">
    <location>
        <begin position="1485"/>
        <end position="1541"/>
    </location>
</feature>
<feature type="domain" description="Extracellular matrix-binding protein ebh GA module" evidence="3">
    <location>
        <begin position="2054"/>
        <end position="2112"/>
    </location>
</feature>
<name>A0ABQ3W0U8_9LACO</name>
<feature type="domain" description="Extracellular matrix-binding protein ebh GA module" evidence="3">
    <location>
        <begin position="1119"/>
        <end position="1177"/>
    </location>
</feature>
<keyword evidence="1" id="KW-0175">Coiled coil</keyword>
<feature type="domain" description="Extracellular matrix-binding protein ebh GA module" evidence="3">
    <location>
        <begin position="1059"/>
        <end position="1115"/>
    </location>
</feature>
<feature type="domain" description="Extracellular matrix-binding protein ebh GA module" evidence="3">
    <location>
        <begin position="1299"/>
        <end position="1355"/>
    </location>
</feature>
<feature type="domain" description="Extracellular matrix-binding protein ebh GA module" evidence="3">
    <location>
        <begin position="821"/>
        <end position="879"/>
    </location>
</feature>
<dbReference type="EMBL" id="BNJR01000017">
    <property type="protein sequence ID" value="GHP14795.1"/>
    <property type="molecule type" value="Genomic_DNA"/>
</dbReference>
<feature type="domain" description="Extracellular matrix-binding protein ebh GA module" evidence="3">
    <location>
        <begin position="2489"/>
        <end position="2547"/>
    </location>
</feature>
<feature type="domain" description="Extracellular matrix-binding protein ebh GA module" evidence="3">
    <location>
        <begin position="1675"/>
        <end position="1730"/>
    </location>
</feature>
<feature type="domain" description="Extracellular matrix-binding protein ebh GA module" evidence="3">
    <location>
        <begin position="2173"/>
        <end position="2232"/>
    </location>
</feature>
<feature type="domain" description="Extracellular matrix-binding protein ebh GA module" evidence="3">
    <location>
        <begin position="884"/>
        <end position="942"/>
    </location>
</feature>
<dbReference type="InterPro" id="IPR020840">
    <property type="entry name" value="Extracell_matrix-bd_GA"/>
</dbReference>
<keyword evidence="5" id="KW-1185">Reference proteome</keyword>
<feature type="coiled-coil region" evidence="1">
    <location>
        <begin position="2104"/>
        <end position="2131"/>
    </location>
</feature>
<dbReference type="SMART" id="SM00844">
    <property type="entry name" value="GA"/>
    <property type="match status" value="36"/>
</dbReference>
<organism evidence="4 5">
    <name type="scientific">Lentilactobacillus fungorum</name>
    <dbReference type="NCBI Taxonomy" id="2201250"/>
    <lineage>
        <taxon>Bacteria</taxon>
        <taxon>Bacillati</taxon>
        <taxon>Bacillota</taxon>
        <taxon>Bacilli</taxon>
        <taxon>Lactobacillales</taxon>
        <taxon>Lactobacillaceae</taxon>
        <taxon>Lentilactobacillus</taxon>
    </lineage>
</organism>
<dbReference type="RefSeq" id="WP_203630777.1">
    <property type="nucleotide sequence ID" value="NZ_BNJR01000017.1"/>
</dbReference>
<evidence type="ECO:0000313" key="5">
    <source>
        <dbReference type="Proteomes" id="UP000604765"/>
    </source>
</evidence>
<feature type="coiled-coil region" evidence="1">
    <location>
        <begin position="1628"/>
        <end position="1655"/>
    </location>
</feature>
<feature type="domain" description="Extracellular matrix-binding protein ebh GA module" evidence="3">
    <location>
        <begin position="2237"/>
        <end position="2296"/>
    </location>
</feature>
<feature type="domain" description="Extracellular matrix-binding protein ebh GA module" evidence="3">
    <location>
        <begin position="392"/>
        <end position="452"/>
    </location>
</feature>
<protein>
    <submittedName>
        <fullName evidence="4">Surface protein</fullName>
    </submittedName>
</protein>
<dbReference type="InterPro" id="IPR002988">
    <property type="entry name" value="GA_module"/>
</dbReference>
<feature type="region of interest" description="Disordered" evidence="2">
    <location>
        <begin position="1733"/>
        <end position="1759"/>
    </location>
</feature>
<feature type="domain" description="Extracellular matrix-binding protein ebh GA module" evidence="3">
    <location>
        <begin position="456"/>
        <end position="514"/>
    </location>
</feature>
<feature type="domain" description="Extracellular matrix-binding protein ebh GA module" evidence="3">
    <location>
        <begin position="2364"/>
        <end position="2422"/>
    </location>
</feature>
<dbReference type="Pfam" id="PF01468">
    <property type="entry name" value="GA"/>
    <property type="match status" value="37"/>
</dbReference>
<dbReference type="Gene3D" id="1.20.5.420">
    <property type="entry name" value="Immunoglobulin FC, subunit C"/>
    <property type="match status" value="37"/>
</dbReference>
<feature type="domain" description="Extracellular matrix-binding protein ebh GA module" evidence="3">
    <location>
        <begin position="1360"/>
        <end position="1419"/>
    </location>
</feature>
<feature type="domain" description="Extracellular matrix-binding protein ebh GA module" evidence="3">
    <location>
        <begin position="999"/>
        <end position="1054"/>
    </location>
</feature>
<dbReference type="InterPro" id="IPR044081">
    <property type="entry name" value="DUF5776"/>
</dbReference>
<sequence>MNNDSQKNPKGALNKVKASKFPTKRIVATILFSAALGTMSAVGPSQANFGGFKGGAITALADTAIDWDQVGTVQNDPQSVNPGNVKDNFSANNMTGTNTITPNGTSVLTSGDNNDVGYMTSNYRLDFNHDFEVQGFAKFGTSWNDNRAGGDAFNFLFSQENPNTLKPGSGVGGLLGMAGLHNAFGLVFDEHYNEQDGDFKNDLGIVLANDWKNLNVASWRTTNSDGNVNSNARTGSDADSGSMDPMAQVVTMNPALMDGKEHAFTISYNAGTSQLTISVPDNTYQGNFFNGVNKQYTYPRTGSTSTSTWTREIKSSEKQTGMYLSFAGTQTPKAYNSFASHVTTYDFFSFQKCQEYAHDQINKLQYLTQEERDNYNKNIDAATTTATLDTIISTAKAQDDANNTTLKTAKQNAKDTINALKNLSDAEKSAFNTKVDNATTQGEITAIVNEAVAQDAANKANGGNAADLQAAKDAANKAIDSMQYLTDAQKTTFKGQVNASTTAAQVVSALNNAAAQDAINKANQDTNDQTALANAKTAAKAAIDAMPYLTASDKAAFKTSVEASMNVEEVSTALKNAQTKNDANKAALDSARSDAKATINNLKNLTTDQTALFNGEVDDATTQAQIDQVVNNAKAQDALNKAANDNSTASLNAAKTAAKAAVDSLPNLSSTEKAKFDAAIDAATTVPEVKAALAEAQAQDAINAGKNDSSAQALKNAQTLANAAIDALPHLTAAQKADYKAKVNAATTVSGVSDVLQDAITADGKAQDGLAAAKKKADNTIDALDNLTAAQKSAFKAQVDAATSTDEIDSIVAKAKAQDAINKANNNGNDTNLTAAKTAAKASIDAMPYLTSDQKTAYKADVDAQTTAAGIQNVLDQAQAQNDLNKANQDGDATALANSKKSADAAIDSLQHLNAAEKADAKANVEAAKTVAEVQKALDDAVNLDKSKVSDLAQAKKDAIKTVDALTNLTAAQKSAAEDAINAANTQDEIDAAVNSAKAQNAINAGNLDSAKASAKQAIDSLTNLSDAQKSNYEDLVDAATTVSGVQAALDQAKAQDAVEAAKNDAAKLQAAKDAANKAIDGMSYLTDAQKTQFKTDVNYAKTAADVQKALDSATAQNALNKAAADKTDAALKAAQTAANNAIDNLNLTDAQKSSYKDQVNSAKTTDEVAAALKDAQAESAINDAKNDASKLADAKKAAKAAVETLDSLTAAQKKSFEDKIDAASDASTVESILNDAKTQNENNKNALSQAKTEAKSKVAQMGSLSDSQKTDYQNQIDAATNTDQINAIVKNATAQNAIEAAKTDSSKLADAKTAAKDAIDSMSDLTDAQKNAFKNAVDSAKDAAGVQQVLDQANAQNDINKANSDSSSQAKLDAAKTAAKNSIDSMDSLTDAQKTAYKNAVDSAKSASDVQNVLSQAKAQNDINKAKSDASALDDAKTSAKTAINNMSNLTDAQKTAYKNAVDSAKSASDVQKALDQASAQDAINKAQNDATALNTAKTNAIKVVNGLDNLTQAQKDAYISAINSATDAASIQNIVDQANAQESINKASKDANDSSKSDSEKAASLQAAKDAAKKAIDSMSDLTDSQKTDLKNAIDKATSTADIQKTLDQAYTQNLINKSKNDQSSLQDAKDAAKKLVDELNSLTQAQKDAIKNAIDKASSSSDLQDVVDKAISQNNKNETDITNSKKTATNTVNNLTNLTTDEKNEIINRINNAKNQDEIDQIVKEATAQDSINKAEKDSSTTNMTNAKNDSKTAIDGMSNLTDKQKSDYKNAIDNAKTAQEILDILNQAKAQDAINKANSNTSDSSTLSDAKTSAKTAIDTMTDLTQDQKDAYEKAIDAAKTASDVQKILDEAKTQAAINKAKNNTSDSTLLDNAKTLAKSEIDNLSNLTADQKKAFEAAITAAKDATTIQNIIDQARAQDAINAANNSTSNTDALNTAKDTAKSAIDNLANLTQAQKDAFEKAVDAATSAKDVQAALNKAIAQDAINKAAADNSSKDSLQAAKDAANSAVDALTNLKPAEKTAAKNAINDSTTAAGVQKALNDAIAQDAIEAAKNNNSTTNLDAAKAAAKDVVAGLNALTNAQKAAANKAIDAATDGAGIEAALKDAKDLNTQNENALSDAKTAAKKTIAGLDSLTSAQRDAFNSAVDAATNTDEIDAVVAQAKAQDAINAAKNDNNNTDKLDAAKTAAKDAINKLPNLTDAQKKAFTDAVDAAKDGAGVQNALDQAKAQDAINKANNDTSDAAALAAAKTAIKGSIDSLPALTDAEKTSFKNQVDAAKTIDEANAVFAAAKAQNAIEAAKKNPSADTLKDAKTAAKTAISALPYLSSSEIDNFNNSVDAAKTIEGVISVLNQAQLQNAMNKANNAGGDTALKDAQTSGKAFVDALPYLSSDEKSSFDKQIDAAKSVADVQAATTAAQKQNDLNGANKDNADALAAAKKTAKETINGLKNLTDTHKSQYLDQVDAAKTGSEVSDAVNAAIAQDAIDAADKNSNDDTLKAAREAADKAIDQLSNLTQDQKDDFKDKVADAKDAQAISDILADAVKANNALNPDTSLAKAKSDAKTAIDNLTHLSDAEKTAAKAAVDKATTVDGVNAALKDAQDLDAKNANNGGNNNNNGGNSNNGGGSNGIVTPSSNTSSSSTSSSATTPSSTSQSGATSTSQEPSTSQIGKAVYATQKIYMYQNPTFKKSERVASFAKKPRLNRPMFVVTGTAKSSNGVARYKVRNVETNKTGYITANANFVSNVYYASVPAAKTVTVIAAKGVNAYKTVGLTGKAKHYKQGTVLKVTGIEKHNLTTRFKLSNGRYITANKKLVIGGKAAQATKVKTKKAIKVYSDANLTHAKKTIKKGKTISVKGYAYSRATSTKSFGTKRYQVSGGYITANSKYVSVVKTTR</sequence>
<evidence type="ECO:0000313" key="4">
    <source>
        <dbReference type="EMBL" id="GHP14795.1"/>
    </source>
</evidence>